<keyword evidence="3" id="KW-1185">Reference proteome</keyword>
<reference evidence="2 3" key="1">
    <citation type="submission" date="2024-01" db="EMBL/GenBank/DDBJ databases">
        <title>The complete chloroplast genome sequence of Lithospermum erythrorhizon: insights into the phylogenetic relationship among Boraginaceae species and the maternal lineages of purple gromwells.</title>
        <authorList>
            <person name="Okada T."/>
            <person name="Watanabe K."/>
        </authorList>
    </citation>
    <scope>NUCLEOTIDE SEQUENCE [LARGE SCALE GENOMIC DNA]</scope>
</reference>
<proteinExistence type="predicted"/>
<name>A0AAV3R1M1_LITER</name>
<evidence type="ECO:0000259" key="1">
    <source>
        <dbReference type="Pfam" id="PF07727"/>
    </source>
</evidence>
<dbReference type="AlphaFoldDB" id="A0AAV3R1M1"/>
<gene>
    <name evidence="2" type="ORF">LIER_23421</name>
</gene>
<protein>
    <recommendedName>
        <fullName evidence="1">Reverse transcriptase Ty1/copia-type domain-containing protein</fullName>
    </recommendedName>
</protein>
<dbReference type="InterPro" id="IPR013103">
    <property type="entry name" value="RVT_2"/>
</dbReference>
<accession>A0AAV3R1M1</accession>
<sequence length="93" mass="10952">MQEELVQFQRNDVWELVPRPKDHNVIGTKWIFEKKSDELELVTRNKARLVAQGYSEVEGVDFEETFATMQADLILHTRWGCALDFKEIQRKAT</sequence>
<comment type="caution">
    <text evidence="2">The sequence shown here is derived from an EMBL/GenBank/DDBJ whole genome shotgun (WGS) entry which is preliminary data.</text>
</comment>
<feature type="domain" description="Reverse transcriptase Ty1/copia-type" evidence="1">
    <location>
        <begin position="11"/>
        <end position="68"/>
    </location>
</feature>
<organism evidence="2 3">
    <name type="scientific">Lithospermum erythrorhizon</name>
    <name type="common">Purple gromwell</name>
    <name type="synonym">Lithospermum officinale var. erythrorhizon</name>
    <dbReference type="NCBI Taxonomy" id="34254"/>
    <lineage>
        <taxon>Eukaryota</taxon>
        <taxon>Viridiplantae</taxon>
        <taxon>Streptophyta</taxon>
        <taxon>Embryophyta</taxon>
        <taxon>Tracheophyta</taxon>
        <taxon>Spermatophyta</taxon>
        <taxon>Magnoliopsida</taxon>
        <taxon>eudicotyledons</taxon>
        <taxon>Gunneridae</taxon>
        <taxon>Pentapetalae</taxon>
        <taxon>asterids</taxon>
        <taxon>lamiids</taxon>
        <taxon>Boraginales</taxon>
        <taxon>Boraginaceae</taxon>
        <taxon>Boraginoideae</taxon>
        <taxon>Lithospermeae</taxon>
        <taxon>Lithospermum</taxon>
    </lineage>
</organism>
<evidence type="ECO:0000313" key="3">
    <source>
        <dbReference type="Proteomes" id="UP001454036"/>
    </source>
</evidence>
<dbReference type="Proteomes" id="UP001454036">
    <property type="component" value="Unassembled WGS sequence"/>
</dbReference>
<dbReference type="Pfam" id="PF07727">
    <property type="entry name" value="RVT_2"/>
    <property type="match status" value="1"/>
</dbReference>
<dbReference type="EMBL" id="BAABME010006590">
    <property type="protein sequence ID" value="GAA0168783.1"/>
    <property type="molecule type" value="Genomic_DNA"/>
</dbReference>
<evidence type="ECO:0000313" key="2">
    <source>
        <dbReference type="EMBL" id="GAA0168783.1"/>
    </source>
</evidence>